<dbReference type="Proteomes" id="UP000199630">
    <property type="component" value="Unassembled WGS sequence"/>
</dbReference>
<sequence length="269" mass="28615">MPHDHSDDDHDLGFQHDLPRMLGRRRLLQLMSGLGIASVAGAPALALDCVALPWETAGPFPADGSNRRSGTVINVLRQSGVIRRDVTASFGDYRGQVAGTALTLELSLQDHPGCQPLQGAAIYIWHCDADGAYSMYNVPEANWLRGLGVADAEGRVTFETIVPGCYPGRWPHIHFEVFESAEAAVSGAKPLLTSQLALPEGEIAAIYEADRARYGASVRNLSRSPLSRDGIFRNNSAAELAQQTIALSTALSSGAADGLSGRCAIPIAL</sequence>
<organism evidence="2 3">
    <name type="scientific">Celeribacter neptunius</name>
    <dbReference type="NCBI Taxonomy" id="588602"/>
    <lineage>
        <taxon>Bacteria</taxon>
        <taxon>Pseudomonadati</taxon>
        <taxon>Pseudomonadota</taxon>
        <taxon>Alphaproteobacteria</taxon>
        <taxon>Rhodobacterales</taxon>
        <taxon>Roseobacteraceae</taxon>
        <taxon>Celeribacter</taxon>
    </lineage>
</organism>
<dbReference type="InterPro" id="IPR000627">
    <property type="entry name" value="Intradiol_dOase_C"/>
</dbReference>
<dbReference type="EMBL" id="FORH01000001">
    <property type="protein sequence ID" value="SFI55242.1"/>
    <property type="molecule type" value="Genomic_DNA"/>
</dbReference>
<gene>
    <name evidence="2" type="ORF">SAMN04487991_0237</name>
</gene>
<dbReference type="Gene3D" id="2.60.130.10">
    <property type="entry name" value="Aromatic compound dioxygenase"/>
    <property type="match status" value="1"/>
</dbReference>
<dbReference type="PROSITE" id="PS51318">
    <property type="entry name" value="TAT"/>
    <property type="match status" value="1"/>
</dbReference>
<dbReference type="SUPFAM" id="SSF49482">
    <property type="entry name" value="Aromatic compound dioxygenase"/>
    <property type="match status" value="1"/>
</dbReference>
<name>A0A1I3J4Q0_9RHOB</name>
<reference evidence="3" key="1">
    <citation type="submission" date="2016-10" db="EMBL/GenBank/DDBJ databases">
        <authorList>
            <person name="Varghese N."/>
            <person name="Submissions S."/>
        </authorList>
    </citation>
    <scope>NUCLEOTIDE SEQUENCE [LARGE SCALE GENOMIC DNA]</scope>
    <source>
        <strain evidence="3">DSM 26471</strain>
    </source>
</reference>
<dbReference type="Pfam" id="PF00775">
    <property type="entry name" value="Dioxygenase_C"/>
    <property type="match status" value="1"/>
</dbReference>
<dbReference type="RefSeq" id="WP_090055926.1">
    <property type="nucleotide sequence ID" value="NZ_FORH01000001.1"/>
</dbReference>
<keyword evidence="3" id="KW-1185">Reference proteome</keyword>
<evidence type="ECO:0000313" key="2">
    <source>
        <dbReference type="EMBL" id="SFI55242.1"/>
    </source>
</evidence>
<dbReference type="GO" id="GO:0016702">
    <property type="term" value="F:oxidoreductase activity, acting on single donors with incorporation of molecular oxygen, incorporation of two atoms of oxygen"/>
    <property type="evidence" value="ECO:0007669"/>
    <property type="project" value="InterPro"/>
</dbReference>
<dbReference type="PANTHER" id="PTHR34315">
    <property type="match status" value="1"/>
</dbReference>
<feature type="domain" description="Intradiol ring-cleavage dioxygenases" evidence="1">
    <location>
        <begin position="95"/>
        <end position="169"/>
    </location>
</feature>
<keyword evidence="2" id="KW-0560">Oxidoreductase</keyword>
<proteinExistence type="predicted"/>
<dbReference type="GO" id="GO:0008199">
    <property type="term" value="F:ferric iron binding"/>
    <property type="evidence" value="ECO:0007669"/>
    <property type="project" value="InterPro"/>
</dbReference>
<dbReference type="AlphaFoldDB" id="A0A1I3J4Q0"/>
<keyword evidence="2" id="KW-0223">Dioxygenase</keyword>
<dbReference type="OrthoDB" id="9800887at2"/>
<dbReference type="STRING" id="588602.SAMN04487991_0237"/>
<dbReference type="InterPro" id="IPR006311">
    <property type="entry name" value="TAT_signal"/>
</dbReference>
<accession>A0A1I3J4Q0</accession>
<dbReference type="PANTHER" id="PTHR34315:SF1">
    <property type="entry name" value="INTRADIOL RING-CLEAVAGE DIOXYGENASES DOMAIN-CONTAINING PROTEIN-RELATED"/>
    <property type="match status" value="1"/>
</dbReference>
<evidence type="ECO:0000259" key="1">
    <source>
        <dbReference type="Pfam" id="PF00775"/>
    </source>
</evidence>
<dbReference type="InterPro" id="IPR015889">
    <property type="entry name" value="Intradiol_dOase_core"/>
</dbReference>
<evidence type="ECO:0000313" key="3">
    <source>
        <dbReference type="Proteomes" id="UP000199630"/>
    </source>
</evidence>
<protein>
    <submittedName>
        <fullName evidence="2">Dioxygenase</fullName>
    </submittedName>
</protein>